<dbReference type="AlphaFoldDB" id="A0A1X7H8R3"/>
<proteinExistence type="predicted"/>
<evidence type="ECO:0000313" key="2">
    <source>
        <dbReference type="EMBL" id="SMF81397.1"/>
    </source>
</evidence>
<dbReference type="RefSeq" id="WP_167393344.1">
    <property type="nucleotide sequence ID" value="NZ_FXAK01000007.1"/>
</dbReference>
<reference evidence="2 3" key="1">
    <citation type="submission" date="2017-04" db="EMBL/GenBank/DDBJ databases">
        <authorList>
            <person name="Afonso C.L."/>
            <person name="Miller P.J."/>
            <person name="Scott M.A."/>
            <person name="Spackman E."/>
            <person name="Goraichik I."/>
            <person name="Dimitrov K.M."/>
            <person name="Suarez D.L."/>
            <person name="Swayne D.E."/>
        </authorList>
    </citation>
    <scope>NUCLEOTIDE SEQUENCE [LARGE SCALE GENOMIC DNA]</scope>
    <source>
        <strain evidence="2 3">A2P</strain>
    </source>
</reference>
<organism evidence="2 3">
    <name type="scientific">Azospirillum oryzae</name>
    <dbReference type="NCBI Taxonomy" id="286727"/>
    <lineage>
        <taxon>Bacteria</taxon>
        <taxon>Pseudomonadati</taxon>
        <taxon>Pseudomonadota</taxon>
        <taxon>Alphaproteobacteria</taxon>
        <taxon>Rhodospirillales</taxon>
        <taxon>Azospirillaceae</taxon>
        <taxon>Azospirillum</taxon>
    </lineage>
</organism>
<accession>A0A1X7H8R3</accession>
<dbReference type="Proteomes" id="UP000192936">
    <property type="component" value="Unassembled WGS sequence"/>
</dbReference>
<dbReference type="EMBL" id="FXAK01000007">
    <property type="protein sequence ID" value="SMF81397.1"/>
    <property type="molecule type" value="Genomic_DNA"/>
</dbReference>
<evidence type="ECO:0000313" key="3">
    <source>
        <dbReference type="Proteomes" id="UP000192936"/>
    </source>
</evidence>
<evidence type="ECO:0000256" key="1">
    <source>
        <dbReference type="SAM" id="MobiDB-lite"/>
    </source>
</evidence>
<dbReference type="STRING" id="286727.SAMN02982917_5195"/>
<gene>
    <name evidence="2" type="ORF">SAMN02982917_5195</name>
</gene>
<name>A0A1X7H8R3_9PROT</name>
<protein>
    <submittedName>
        <fullName evidence="2">Uncharacterized protein</fullName>
    </submittedName>
</protein>
<feature type="compositionally biased region" description="Polar residues" evidence="1">
    <location>
        <begin position="1"/>
        <end position="10"/>
    </location>
</feature>
<feature type="region of interest" description="Disordered" evidence="1">
    <location>
        <begin position="1"/>
        <end position="25"/>
    </location>
</feature>
<sequence length="48" mass="5468">MDDTAETLNTPPAPVKPKPAVSARDERLAARLRENLRKRKEQARQRGE</sequence>